<dbReference type="GO" id="GO:0009055">
    <property type="term" value="F:electron transfer activity"/>
    <property type="evidence" value="ECO:0007669"/>
    <property type="project" value="InterPro"/>
</dbReference>
<evidence type="ECO:0000256" key="1">
    <source>
        <dbReference type="ARBA" id="ARBA00022617"/>
    </source>
</evidence>
<evidence type="ECO:0000313" key="6">
    <source>
        <dbReference type="EMBL" id="RKG92055.1"/>
    </source>
</evidence>
<dbReference type="GO" id="GO:0004130">
    <property type="term" value="F:cytochrome-c peroxidase activity"/>
    <property type="evidence" value="ECO:0007669"/>
    <property type="project" value="TreeGrafter"/>
</dbReference>
<dbReference type="SUPFAM" id="SSF46626">
    <property type="entry name" value="Cytochrome c"/>
    <property type="match status" value="1"/>
</dbReference>
<accession>A0A3A8J9A3</accession>
<dbReference type="Pfam" id="PF06537">
    <property type="entry name" value="DHOR"/>
    <property type="match status" value="2"/>
</dbReference>
<dbReference type="InterPro" id="IPR051395">
    <property type="entry name" value="Cytochrome_c_Peroxidase/MauG"/>
</dbReference>
<evidence type="ECO:0000256" key="4">
    <source>
        <dbReference type="PROSITE-ProRule" id="PRU00433"/>
    </source>
</evidence>
<keyword evidence="1 4" id="KW-0349">Heme</keyword>
<feature type="domain" description="Cytochrome c" evidence="5">
    <location>
        <begin position="74"/>
        <end position="318"/>
    </location>
</feature>
<gene>
    <name evidence="6" type="ORF">D7V88_07560</name>
</gene>
<keyword evidence="3 4" id="KW-0408">Iron</keyword>
<sequence length="461" mass="49632">MRVPWSIVGVSAGALLVGAAWATVVRRPVPLVLGPLPAIVLPSVEQSGGATTVADPGRNAFGRSPMNMPHSRWPDFHAGKGVFDRDWSEARGGKPVAVGPLFSAPSCMTCHVKDGRGQPPATPSEVPVSLAFQLSAPDGTGPHPLYGAQLDARAVDGRAPEGHVRVDFEATRGTFASGETYSLVRPRYQFQGLVHGPLGDGARFSARVSPVNFGLGLLEALPEAALLARADPDDRDGDGISGRANQVLDLETGTPRLGRFGWKANQPTLRQQVAHALVADMGVTTSLYPQEQGREVPGEPEVSADDLDLLMLYMRLLAVPKRRDWDTPEVQRGHAVFRAVGCAACHVDTPQETEAVEGFDEVSRQVIYPYTDLLLHDMGEDLADGRPDGLATGSEWRTPPLWGIGLVEVVNKHTRFLHDGRARNLEEAVLWHGGEAAPAQDRYVRLPPEDRAALLAFLKSL</sequence>
<dbReference type="AlphaFoldDB" id="A0A3A8J9A3"/>
<dbReference type="RefSeq" id="WP_120539928.1">
    <property type="nucleotide sequence ID" value="NZ_RAVZ01000033.1"/>
</dbReference>
<dbReference type="PANTHER" id="PTHR30600:SF4">
    <property type="entry name" value="CYTOCHROME C DOMAIN-CONTAINING PROTEIN"/>
    <property type="match status" value="1"/>
</dbReference>
<dbReference type="PROSITE" id="PS51007">
    <property type="entry name" value="CYTC"/>
    <property type="match status" value="2"/>
</dbReference>
<reference evidence="7" key="1">
    <citation type="submission" date="2018-09" db="EMBL/GenBank/DDBJ databases">
        <authorList>
            <person name="Livingstone P.G."/>
            <person name="Whitworth D.E."/>
        </authorList>
    </citation>
    <scope>NUCLEOTIDE SEQUENCE [LARGE SCALE GENOMIC DNA]</scope>
    <source>
        <strain evidence="7">CA054A</strain>
    </source>
</reference>
<dbReference type="InterPro" id="IPR010538">
    <property type="entry name" value="DHOR"/>
</dbReference>
<dbReference type="EMBL" id="RAVZ01000033">
    <property type="protein sequence ID" value="RKG92055.1"/>
    <property type="molecule type" value="Genomic_DNA"/>
</dbReference>
<evidence type="ECO:0000256" key="3">
    <source>
        <dbReference type="ARBA" id="ARBA00023004"/>
    </source>
</evidence>
<keyword evidence="7" id="KW-1185">Reference proteome</keyword>
<dbReference type="InterPro" id="IPR036909">
    <property type="entry name" value="Cyt_c-like_dom_sf"/>
</dbReference>
<evidence type="ECO:0000259" key="5">
    <source>
        <dbReference type="PROSITE" id="PS51007"/>
    </source>
</evidence>
<dbReference type="GO" id="GO:0020037">
    <property type="term" value="F:heme binding"/>
    <property type="evidence" value="ECO:0007669"/>
    <property type="project" value="InterPro"/>
</dbReference>
<name>A0A3A8J9A3_9BACT</name>
<keyword evidence="2 4" id="KW-0479">Metal-binding</keyword>
<dbReference type="OrthoDB" id="9805202at2"/>
<dbReference type="GO" id="GO:0046872">
    <property type="term" value="F:metal ion binding"/>
    <property type="evidence" value="ECO:0007669"/>
    <property type="project" value="UniProtKB-KW"/>
</dbReference>
<dbReference type="PIRSF" id="PIRSF028099">
    <property type="entry name" value="DUF1111"/>
    <property type="match status" value="1"/>
</dbReference>
<dbReference type="InterPro" id="IPR009056">
    <property type="entry name" value="Cyt_c-like_dom"/>
</dbReference>
<feature type="domain" description="Cytochrome c" evidence="5">
    <location>
        <begin position="328"/>
        <end position="461"/>
    </location>
</feature>
<dbReference type="Gene3D" id="1.10.760.10">
    <property type="entry name" value="Cytochrome c-like domain"/>
    <property type="match status" value="1"/>
</dbReference>
<evidence type="ECO:0000256" key="2">
    <source>
        <dbReference type="ARBA" id="ARBA00022723"/>
    </source>
</evidence>
<dbReference type="PANTHER" id="PTHR30600">
    <property type="entry name" value="CYTOCHROME C PEROXIDASE-RELATED"/>
    <property type="match status" value="1"/>
</dbReference>
<organism evidence="6 7">
    <name type="scientific">Corallococcus terminator</name>
    <dbReference type="NCBI Taxonomy" id="2316733"/>
    <lineage>
        <taxon>Bacteria</taxon>
        <taxon>Pseudomonadati</taxon>
        <taxon>Myxococcota</taxon>
        <taxon>Myxococcia</taxon>
        <taxon>Myxococcales</taxon>
        <taxon>Cystobacterineae</taxon>
        <taxon>Myxococcaceae</taxon>
        <taxon>Corallococcus</taxon>
    </lineage>
</organism>
<proteinExistence type="predicted"/>
<protein>
    <submittedName>
        <fullName evidence="6">Thiol oxidoreductase</fullName>
    </submittedName>
</protein>
<evidence type="ECO:0000313" key="7">
    <source>
        <dbReference type="Proteomes" id="UP000268094"/>
    </source>
</evidence>
<dbReference type="Proteomes" id="UP000268094">
    <property type="component" value="Unassembled WGS sequence"/>
</dbReference>
<comment type="caution">
    <text evidence="6">The sequence shown here is derived from an EMBL/GenBank/DDBJ whole genome shotgun (WGS) entry which is preliminary data.</text>
</comment>